<reference evidence="2" key="1">
    <citation type="submission" date="2021-05" db="EMBL/GenBank/DDBJ databases">
        <authorList>
            <person name="Alioto T."/>
            <person name="Alioto T."/>
            <person name="Gomez Garrido J."/>
        </authorList>
    </citation>
    <scope>NUCLEOTIDE SEQUENCE</scope>
</reference>
<dbReference type="AlphaFoldDB" id="A0A8D9E7G8"/>
<sequence length="101" mass="11654">MKEPIIKSSIKSQLCHCHKCHSHHDLFNQLEVMFFNYMINSLSIYSSSSPSSCFLYLSIPHLLPLPVFSISLFPIFSLFLFSLPLFHIFFSLLSVPLFPLT</sequence>
<keyword evidence="1" id="KW-1133">Transmembrane helix</keyword>
<accession>A0A8D9E7G8</accession>
<organism evidence="2">
    <name type="scientific">Cacopsylla melanoneura</name>
    <dbReference type="NCBI Taxonomy" id="428564"/>
    <lineage>
        <taxon>Eukaryota</taxon>
        <taxon>Metazoa</taxon>
        <taxon>Ecdysozoa</taxon>
        <taxon>Arthropoda</taxon>
        <taxon>Hexapoda</taxon>
        <taxon>Insecta</taxon>
        <taxon>Pterygota</taxon>
        <taxon>Neoptera</taxon>
        <taxon>Paraneoptera</taxon>
        <taxon>Hemiptera</taxon>
        <taxon>Sternorrhyncha</taxon>
        <taxon>Psylloidea</taxon>
        <taxon>Psyllidae</taxon>
        <taxon>Psyllinae</taxon>
        <taxon>Cacopsylla</taxon>
    </lineage>
</organism>
<keyword evidence="1" id="KW-0812">Transmembrane</keyword>
<name>A0A8D9E7G8_9HEMI</name>
<protein>
    <submittedName>
        <fullName evidence="2">Uncharacterized protein</fullName>
    </submittedName>
</protein>
<proteinExistence type="predicted"/>
<evidence type="ECO:0000256" key="1">
    <source>
        <dbReference type="SAM" id="Phobius"/>
    </source>
</evidence>
<evidence type="ECO:0000313" key="2">
    <source>
        <dbReference type="EMBL" id="CAG6743232.1"/>
    </source>
</evidence>
<dbReference type="EMBL" id="HBUF01444982">
    <property type="protein sequence ID" value="CAG6743232.1"/>
    <property type="molecule type" value="Transcribed_RNA"/>
</dbReference>
<feature type="transmembrane region" description="Helical" evidence="1">
    <location>
        <begin position="79"/>
        <end position="100"/>
    </location>
</feature>
<keyword evidence="1" id="KW-0472">Membrane</keyword>